<comment type="caution">
    <text evidence="2">The sequence shown here is derived from an EMBL/GenBank/DDBJ whole genome shotgun (WGS) entry which is preliminary data.</text>
</comment>
<dbReference type="Pfam" id="PF00071">
    <property type="entry name" value="Ras"/>
    <property type="match status" value="2"/>
</dbReference>
<dbReference type="GO" id="GO:0003924">
    <property type="term" value="F:GTPase activity"/>
    <property type="evidence" value="ECO:0007669"/>
    <property type="project" value="InterPro"/>
</dbReference>
<protein>
    <submittedName>
        <fullName evidence="2">Uncharacterized protein</fullName>
    </submittedName>
</protein>
<reference evidence="2" key="1">
    <citation type="submission" date="2021-01" db="EMBL/GenBank/DDBJ databases">
        <authorList>
            <consortium name="Genoscope - CEA"/>
            <person name="William W."/>
        </authorList>
    </citation>
    <scope>NUCLEOTIDE SEQUENCE</scope>
</reference>
<evidence type="ECO:0000256" key="1">
    <source>
        <dbReference type="SAM" id="Phobius"/>
    </source>
</evidence>
<dbReference type="EMBL" id="CAJJDN010000025">
    <property type="protein sequence ID" value="CAD8069118.1"/>
    <property type="molecule type" value="Genomic_DNA"/>
</dbReference>
<evidence type="ECO:0000313" key="2">
    <source>
        <dbReference type="EMBL" id="CAD8069118.1"/>
    </source>
</evidence>
<dbReference type="SMART" id="SM00175">
    <property type="entry name" value="RAB"/>
    <property type="match status" value="1"/>
</dbReference>
<keyword evidence="1" id="KW-0812">Transmembrane</keyword>
<gene>
    <name evidence="2" type="ORF">PSON_ATCC_30995.1.T0250088</name>
</gene>
<keyword evidence="1" id="KW-0472">Membrane</keyword>
<dbReference type="AlphaFoldDB" id="A0A8S1LLM6"/>
<dbReference type="InterPro" id="IPR050209">
    <property type="entry name" value="Rab_GTPases_membrane_traffic"/>
</dbReference>
<organism evidence="2 3">
    <name type="scientific">Paramecium sonneborni</name>
    <dbReference type="NCBI Taxonomy" id="65129"/>
    <lineage>
        <taxon>Eukaryota</taxon>
        <taxon>Sar</taxon>
        <taxon>Alveolata</taxon>
        <taxon>Ciliophora</taxon>
        <taxon>Intramacronucleata</taxon>
        <taxon>Oligohymenophorea</taxon>
        <taxon>Peniculida</taxon>
        <taxon>Parameciidae</taxon>
        <taxon>Paramecium</taxon>
    </lineage>
</organism>
<keyword evidence="1" id="KW-1133">Transmembrane helix</keyword>
<dbReference type="Proteomes" id="UP000692954">
    <property type="component" value="Unassembled WGS sequence"/>
</dbReference>
<feature type="transmembrane region" description="Helical" evidence="1">
    <location>
        <begin position="147"/>
        <end position="166"/>
    </location>
</feature>
<dbReference type="PROSITE" id="PS51419">
    <property type="entry name" value="RAB"/>
    <property type="match status" value="1"/>
</dbReference>
<dbReference type="PANTHER" id="PTHR47979">
    <property type="entry name" value="DRAB11-RELATED"/>
    <property type="match status" value="1"/>
</dbReference>
<dbReference type="GO" id="GO:0005525">
    <property type="term" value="F:GTP binding"/>
    <property type="evidence" value="ECO:0007669"/>
    <property type="project" value="InterPro"/>
</dbReference>
<sequence length="235" mass="28138">MKNYNYFLKKSCLLLQYVDQKFRNSHSITLGVKFGTNIIKSNNHFIKLHIWDTIRQNLLIRGWIKILFIYDWFLLQKVYLDQITVIGYILVFDLTHRKSFEALIKKQNEVLFCTGNDIQITIVGNKNDLPNRQKKFKKKKQNLLKKLMEIILKLLLLVDLILLGFFKIQHNKCYKKSQMVKLIHKLKYKLINIIKDLYGITIGDFEKRRNSEIVPKSQRCFVQVNYPIQKQRLKC</sequence>
<keyword evidence="3" id="KW-1185">Reference proteome</keyword>
<name>A0A8S1LLM6_9CILI</name>
<evidence type="ECO:0000313" key="3">
    <source>
        <dbReference type="Proteomes" id="UP000692954"/>
    </source>
</evidence>
<proteinExistence type="predicted"/>
<dbReference type="InterPro" id="IPR001806">
    <property type="entry name" value="Small_GTPase"/>
</dbReference>
<accession>A0A8S1LLM6</accession>